<dbReference type="InterPro" id="IPR013087">
    <property type="entry name" value="Znf_C2H2_type"/>
</dbReference>
<keyword evidence="3" id="KW-0732">Signal</keyword>
<keyword evidence="2" id="KW-0812">Transmembrane</keyword>
<protein>
    <recommendedName>
        <fullName evidence="4">C2H2-type domain-containing protein</fullName>
    </recommendedName>
</protein>
<evidence type="ECO:0000259" key="4">
    <source>
        <dbReference type="PROSITE" id="PS50157"/>
    </source>
</evidence>
<dbReference type="AlphaFoldDB" id="A0A9Q1CAN5"/>
<dbReference type="PROSITE" id="PS50157">
    <property type="entry name" value="ZINC_FINGER_C2H2_2"/>
    <property type="match status" value="1"/>
</dbReference>
<dbReference type="PANTHER" id="PTHR21385">
    <property type="entry name" value="ZINC FINGER PROTEIN-RELATED"/>
    <property type="match status" value="1"/>
</dbReference>
<dbReference type="EMBL" id="JAIZAY010000005">
    <property type="protein sequence ID" value="KAJ8041846.1"/>
    <property type="molecule type" value="Genomic_DNA"/>
</dbReference>
<dbReference type="PROSITE" id="PS00028">
    <property type="entry name" value="ZINC_FINGER_C2H2_1"/>
    <property type="match status" value="1"/>
</dbReference>
<feature type="signal peptide" evidence="3">
    <location>
        <begin position="1"/>
        <end position="22"/>
    </location>
</feature>
<feature type="transmembrane region" description="Helical" evidence="2">
    <location>
        <begin position="204"/>
        <end position="232"/>
    </location>
</feature>
<evidence type="ECO:0000313" key="6">
    <source>
        <dbReference type="Proteomes" id="UP001152320"/>
    </source>
</evidence>
<gene>
    <name evidence="5" type="ORF">HOLleu_12767</name>
</gene>
<reference evidence="5" key="1">
    <citation type="submission" date="2021-10" db="EMBL/GenBank/DDBJ databases">
        <title>Tropical sea cucumber genome reveals ecological adaptation and Cuvierian tubules defense mechanism.</title>
        <authorList>
            <person name="Chen T."/>
        </authorList>
    </citation>
    <scope>NUCLEOTIDE SEQUENCE</scope>
    <source>
        <strain evidence="5">Nanhai2018</strain>
        <tissue evidence="5">Muscle</tissue>
    </source>
</reference>
<keyword evidence="1" id="KW-0862">Zinc</keyword>
<organism evidence="5 6">
    <name type="scientific">Holothuria leucospilota</name>
    <name type="common">Black long sea cucumber</name>
    <name type="synonym">Mertensiothuria leucospilota</name>
    <dbReference type="NCBI Taxonomy" id="206669"/>
    <lineage>
        <taxon>Eukaryota</taxon>
        <taxon>Metazoa</taxon>
        <taxon>Echinodermata</taxon>
        <taxon>Eleutherozoa</taxon>
        <taxon>Echinozoa</taxon>
        <taxon>Holothuroidea</taxon>
        <taxon>Aspidochirotacea</taxon>
        <taxon>Aspidochirotida</taxon>
        <taxon>Holothuriidae</taxon>
        <taxon>Holothuria</taxon>
    </lineage>
</organism>
<dbReference type="OrthoDB" id="4507at2759"/>
<evidence type="ECO:0000256" key="3">
    <source>
        <dbReference type="SAM" id="SignalP"/>
    </source>
</evidence>
<dbReference type="GO" id="GO:0008270">
    <property type="term" value="F:zinc ion binding"/>
    <property type="evidence" value="ECO:0007669"/>
    <property type="project" value="UniProtKB-KW"/>
</dbReference>
<keyword evidence="1" id="KW-0863">Zinc-finger</keyword>
<keyword evidence="2" id="KW-1133">Transmembrane helix</keyword>
<evidence type="ECO:0000256" key="2">
    <source>
        <dbReference type="SAM" id="Phobius"/>
    </source>
</evidence>
<comment type="caution">
    <text evidence="5">The sequence shown here is derived from an EMBL/GenBank/DDBJ whole genome shotgun (WGS) entry which is preliminary data.</text>
</comment>
<proteinExistence type="predicted"/>
<keyword evidence="6" id="KW-1185">Reference proteome</keyword>
<evidence type="ECO:0000256" key="1">
    <source>
        <dbReference type="PROSITE-ProRule" id="PRU00042"/>
    </source>
</evidence>
<keyword evidence="2" id="KW-0472">Membrane</keyword>
<keyword evidence="1" id="KW-0479">Metal-binding</keyword>
<feature type="chain" id="PRO_5040492979" description="C2H2-type domain-containing protein" evidence="3">
    <location>
        <begin position="23"/>
        <end position="276"/>
    </location>
</feature>
<name>A0A9Q1CAN5_HOLLE</name>
<sequence>MWVMQPGILYFMLSVIFPIASAIEDKIACSKQDSRIATEIVEEVFIPIFDDTSNTVPTSCPLNPARYIYGDNEKHKLQEEPNRWSCQYCGKAFVTQDFLDNHFDNRHGDTILKPPKGVCLGDYCDILRCEVVDVLYSAPETCNQTQLDILKTKCEKTVKQCVPLYLSGMKKYSFINDMRLAVCAYLTCEKYSEKLLQKTSSVKLIIGLFVGVSCFFGAIIFFLLVCTDILIVEPEDSYQYIKKRNKVKDVKIRIPGEDAELRHRHRTTRYDSDSDR</sequence>
<dbReference type="Proteomes" id="UP001152320">
    <property type="component" value="Chromosome 5"/>
</dbReference>
<dbReference type="PANTHER" id="PTHR21385:SF0">
    <property type="entry name" value="RE51073P"/>
    <property type="match status" value="1"/>
</dbReference>
<accession>A0A9Q1CAN5</accession>
<feature type="domain" description="C2H2-type" evidence="4">
    <location>
        <begin position="84"/>
        <end position="107"/>
    </location>
</feature>
<evidence type="ECO:0000313" key="5">
    <source>
        <dbReference type="EMBL" id="KAJ8041846.1"/>
    </source>
</evidence>